<protein>
    <submittedName>
        <fullName evidence="1">Uncharacterized protein</fullName>
    </submittedName>
</protein>
<proteinExistence type="predicted"/>
<dbReference type="EMBL" id="FLQS01000010">
    <property type="protein sequence ID" value="SBS73810.1"/>
    <property type="molecule type" value="Genomic_DNA"/>
</dbReference>
<organism evidence="1">
    <name type="scientific">uncultured Mycobacterium sp</name>
    <dbReference type="NCBI Taxonomy" id="171292"/>
    <lineage>
        <taxon>Bacteria</taxon>
        <taxon>Bacillati</taxon>
        <taxon>Actinomycetota</taxon>
        <taxon>Actinomycetes</taxon>
        <taxon>Mycobacteriales</taxon>
        <taxon>Mycobacteriaceae</taxon>
        <taxon>Mycobacterium</taxon>
        <taxon>environmental samples</taxon>
    </lineage>
</organism>
<sequence length="60" mass="6948">MKRHLAHALRRTARRLIGWSNRLDNPMVVTVYDKHWNKQACGSIADIERHLGAQFKIGPL</sequence>
<gene>
    <name evidence="1" type="ORF">MHPYR_180072</name>
</gene>
<name>A0A1Y5P8H1_9MYCO</name>
<evidence type="ECO:0000313" key="1">
    <source>
        <dbReference type="EMBL" id="SBS73810.1"/>
    </source>
</evidence>
<accession>A0A1Y5P8H1</accession>
<dbReference type="AlphaFoldDB" id="A0A1Y5P8H1"/>
<reference evidence="1" key="1">
    <citation type="submission" date="2016-03" db="EMBL/GenBank/DDBJ databases">
        <authorList>
            <person name="Ploux O."/>
        </authorList>
    </citation>
    <scope>NUCLEOTIDE SEQUENCE</scope>
    <source>
        <strain evidence="1">UC10</strain>
    </source>
</reference>